<feature type="compositionally biased region" description="Polar residues" evidence="1">
    <location>
        <begin position="9"/>
        <end position="22"/>
    </location>
</feature>
<name>A0A1F6CXL1_9BACT</name>
<dbReference type="GO" id="GO:0046677">
    <property type="term" value="P:response to antibiotic"/>
    <property type="evidence" value="ECO:0007669"/>
    <property type="project" value="InterPro"/>
</dbReference>
<protein>
    <recommendedName>
        <fullName evidence="3">Peptidase S11 D-alanyl-D-alanine carboxypeptidase A N-terminal domain-containing protein</fullName>
    </recommendedName>
</protein>
<keyword evidence="2" id="KW-0472">Membrane</keyword>
<dbReference type="PANTHER" id="PTHR35333:SF4">
    <property type="entry name" value="SLR0121 PROTEIN"/>
    <property type="match status" value="1"/>
</dbReference>
<feature type="transmembrane region" description="Helical" evidence="2">
    <location>
        <begin position="50"/>
        <end position="71"/>
    </location>
</feature>
<evidence type="ECO:0000259" key="3">
    <source>
        <dbReference type="Pfam" id="PF00768"/>
    </source>
</evidence>
<dbReference type="GO" id="GO:0030655">
    <property type="term" value="P:beta-lactam antibiotic catabolic process"/>
    <property type="evidence" value="ECO:0007669"/>
    <property type="project" value="InterPro"/>
</dbReference>
<proteinExistence type="predicted"/>
<keyword evidence="2" id="KW-0812">Transmembrane</keyword>
<dbReference type="Proteomes" id="UP000176863">
    <property type="component" value="Unassembled WGS sequence"/>
</dbReference>
<dbReference type="InterPro" id="IPR001967">
    <property type="entry name" value="Peptidase_S11_N"/>
</dbReference>
<dbReference type="SUPFAM" id="SSF56601">
    <property type="entry name" value="beta-lactamase/transpeptidase-like"/>
    <property type="match status" value="1"/>
</dbReference>
<organism evidence="4 5">
    <name type="scientific">Candidatus Kaiserbacteria bacterium RIFCSPHIGHO2_01_FULL_53_29</name>
    <dbReference type="NCBI Taxonomy" id="1798480"/>
    <lineage>
        <taxon>Bacteria</taxon>
        <taxon>Candidatus Kaiseribacteriota</taxon>
    </lineage>
</organism>
<dbReference type="GO" id="GO:0006508">
    <property type="term" value="P:proteolysis"/>
    <property type="evidence" value="ECO:0007669"/>
    <property type="project" value="InterPro"/>
</dbReference>
<dbReference type="AlphaFoldDB" id="A0A1F6CXL1"/>
<sequence length="355" mass="37065">MMNEDTVAIGNQPTISSYGSRPISNGVEARPIEEPVLTEVARPTTITPRFLGAAVLALIFLAGAGITLAYLSSAPSPQEVSQTAATAVVIDPFNDIVLDAQSAYVFDLVTHHVLYALNPDAQLPLASLTKVPLVLAVAEVLMPDTVVAVPSHTPPDGGIQRIPDGSRWHASDLIDFTLISSSNEGAEILATAAEKALRAKYSETPAGSAALSRMNEIAGELGLSHTYFLNPSGLDISATQGGAYGSARDVATLFAHAASMPYIFEGTTKSELVLHSLEGDRATARNTDKVLAAIPGLIMGKTGYTDLAGGNLAIVFDIGPAHPVVAVVLHSTETGRFDDMKKLITATQAAIALTQ</sequence>
<dbReference type="GO" id="GO:0009002">
    <property type="term" value="F:serine-type D-Ala-D-Ala carboxypeptidase activity"/>
    <property type="evidence" value="ECO:0007669"/>
    <property type="project" value="InterPro"/>
</dbReference>
<dbReference type="EMBL" id="MFKT01000007">
    <property type="protein sequence ID" value="OGG53895.1"/>
    <property type="molecule type" value="Genomic_DNA"/>
</dbReference>
<evidence type="ECO:0000256" key="1">
    <source>
        <dbReference type="SAM" id="MobiDB-lite"/>
    </source>
</evidence>
<dbReference type="STRING" id="1798480.A2851_03255"/>
<feature type="region of interest" description="Disordered" evidence="1">
    <location>
        <begin position="1"/>
        <end position="22"/>
    </location>
</feature>
<evidence type="ECO:0000256" key="2">
    <source>
        <dbReference type="SAM" id="Phobius"/>
    </source>
</evidence>
<gene>
    <name evidence="4" type="ORF">A2851_03255</name>
</gene>
<dbReference type="GO" id="GO:0008800">
    <property type="term" value="F:beta-lactamase activity"/>
    <property type="evidence" value="ECO:0007669"/>
    <property type="project" value="InterPro"/>
</dbReference>
<feature type="domain" description="Peptidase S11 D-alanyl-D-alanine carboxypeptidase A N-terminal" evidence="3">
    <location>
        <begin position="98"/>
        <end position="330"/>
    </location>
</feature>
<reference evidence="4 5" key="1">
    <citation type="journal article" date="2016" name="Nat. Commun.">
        <title>Thousands of microbial genomes shed light on interconnected biogeochemical processes in an aquifer system.</title>
        <authorList>
            <person name="Anantharaman K."/>
            <person name="Brown C.T."/>
            <person name="Hug L.A."/>
            <person name="Sharon I."/>
            <person name="Castelle C.J."/>
            <person name="Probst A.J."/>
            <person name="Thomas B.C."/>
            <person name="Singh A."/>
            <person name="Wilkins M.J."/>
            <person name="Karaoz U."/>
            <person name="Brodie E.L."/>
            <person name="Williams K.H."/>
            <person name="Hubbard S.S."/>
            <person name="Banfield J.F."/>
        </authorList>
    </citation>
    <scope>NUCLEOTIDE SEQUENCE [LARGE SCALE GENOMIC DNA]</scope>
</reference>
<keyword evidence="2" id="KW-1133">Transmembrane helix</keyword>
<dbReference type="Gene3D" id="3.40.710.10">
    <property type="entry name" value="DD-peptidase/beta-lactamase superfamily"/>
    <property type="match status" value="1"/>
</dbReference>
<dbReference type="InterPro" id="IPR000871">
    <property type="entry name" value="Beta-lactam_class-A"/>
</dbReference>
<evidence type="ECO:0000313" key="4">
    <source>
        <dbReference type="EMBL" id="OGG53895.1"/>
    </source>
</evidence>
<evidence type="ECO:0000313" key="5">
    <source>
        <dbReference type="Proteomes" id="UP000176863"/>
    </source>
</evidence>
<dbReference type="Pfam" id="PF00768">
    <property type="entry name" value="Peptidase_S11"/>
    <property type="match status" value="1"/>
</dbReference>
<dbReference type="PANTHER" id="PTHR35333">
    <property type="entry name" value="BETA-LACTAMASE"/>
    <property type="match status" value="1"/>
</dbReference>
<accession>A0A1F6CXL1</accession>
<dbReference type="InterPro" id="IPR012338">
    <property type="entry name" value="Beta-lactam/transpept-like"/>
</dbReference>
<comment type="caution">
    <text evidence="4">The sequence shown here is derived from an EMBL/GenBank/DDBJ whole genome shotgun (WGS) entry which is preliminary data.</text>
</comment>